<organism evidence="2 3">
    <name type="scientific">Bogoriella caseilytica</name>
    <dbReference type="NCBI Taxonomy" id="56055"/>
    <lineage>
        <taxon>Bacteria</taxon>
        <taxon>Bacillati</taxon>
        <taxon>Actinomycetota</taxon>
        <taxon>Actinomycetes</taxon>
        <taxon>Micrococcales</taxon>
        <taxon>Bogoriellaceae</taxon>
        <taxon>Bogoriella</taxon>
    </lineage>
</organism>
<evidence type="ECO:0000313" key="3">
    <source>
        <dbReference type="Proteomes" id="UP000280668"/>
    </source>
</evidence>
<feature type="compositionally biased region" description="Pro residues" evidence="1">
    <location>
        <begin position="8"/>
        <end position="17"/>
    </location>
</feature>
<gene>
    <name evidence="2" type="ORF">EDD31_1879</name>
</gene>
<dbReference type="Proteomes" id="UP000280668">
    <property type="component" value="Unassembled WGS sequence"/>
</dbReference>
<proteinExistence type="predicted"/>
<feature type="compositionally biased region" description="Low complexity" evidence="1">
    <location>
        <begin position="18"/>
        <end position="27"/>
    </location>
</feature>
<dbReference type="EMBL" id="RKHK01000001">
    <property type="protein sequence ID" value="ROR73497.1"/>
    <property type="molecule type" value="Genomic_DNA"/>
</dbReference>
<reference evidence="2 3" key="1">
    <citation type="submission" date="2018-11" db="EMBL/GenBank/DDBJ databases">
        <title>Sequencing the genomes of 1000 actinobacteria strains.</title>
        <authorList>
            <person name="Klenk H.-P."/>
        </authorList>
    </citation>
    <scope>NUCLEOTIDE SEQUENCE [LARGE SCALE GENOMIC DNA]</scope>
    <source>
        <strain evidence="2 3">DSM 11294</strain>
    </source>
</reference>
<evidence type="ECO:0000256" key="1">
    <source>
        <dbReference type="SAM" id="MobiDB-lite"/>
    </source>
</evidence>
<comment type="caution">
    <text evidence="2">The sequence shown here is derived from an EMBL/GenBank/DDBJ whole genome shotgun (WGS) entry which is preliminary data.</text>
</comment>
<protein>
    <submittedName>
        <fullName evidence="2">Cell envelope-related Asp23 family protein</fullName>
    </submittedName>
</protein>
<dbReference type="AlphaFoldDB" id="A0A3N2BE15"/>
<sequence>MAMTPGPSGLPPEPPSSGTPGSPVSGPRPAPVVTDDLRLECGRDMDELWDGLGEPASSHERTCPACRRARAAMAPLAKATSQLRAQEHEEPAWEPGPQVLSRVMAVARAEVRRSKRLPLDEPEGAVAPPERAPLTVSEQTVAAVARRAADSLAEVQVRRSRVELARASSAATGSATAAVAAAGGGPTPPRPARVAVSLQISVALRAAIPDIARQVRERVRQAITAEVGVETVVVDINVQGVHDA</sequence>
<evidence type="ECO:0000313" key="2">
    <source>
        <dbReference type="EMBL" id="ROR73497.1"/>
    </source>
</evidence>
<name>A0A3N2BE15_9MICO</name>
<keyword evidence="3" id="KW-1185">Reference proteome</keyword>
<accession>A0A3N2BE15</accession>
<feature type="region of interest" description="Disordered" evidence="1">
    <location>
        <begin position="1"/>
        <end position="34"/>
    </location>
</feature>